<evidence type="ECO:0000256" key="1">
    <source>
        <dbReference type="SAM" id="MobiDB-lite"/>
    </source>
</evidence>
<dbReference type="RefSeq" id="XP_066084212.1">
    <property type="nucleotide sequence ID" value="XM_066228115.1"/>
</dbReference>
<dbReference type="AlphaFoldDB" id="A0AAX4KIQ0"/>
<dbReference type="EMBL" id="CP144089">
    <property type="protein sequence ID" value="WWD06245.1"/>
    <property type="molecule type" value="Genomic_DNA"/>
</dbReference>
<dbReference type="Proteomes" id="UP001358614">
    <property type="component" value="Chromosome 1"/>
</dbReference>
<evidence type="ECO:0000313" key="2">
    <source>
        <dbReference type="EMBL" id="WWD06245.1"/>
    </source>
</evidence>
<dbReference type="GeneID" id="91103132"/>
<keyword evidence="3" id="KW-1185">Reference proteome</keyword>
<feature type="compositionally biased region" description="Low complexity" evidence="1">
    <location>
        <begin position="14"/>
        <end position="28"/>
    </location>
</feature>
<gene>
    <name evidence="2" type="ORF">V865_004331</name>
</gene>
<feature type="compositionally biased region" description="Low complexity" evidence="1">
    <location>
        <begin position="100"/>
        <end position="109"/>
    </location>
</feature>
<organism evidence="2 3">
    <name type="scientific">Kwoniella europaea PYCC6329</name>
    <dbReference type="NCBI Taxonomy" id="1423913"/>
    <lineage>
        <taxon>Eukaryota</taxon>
        <taxon>Fungi</taxon>
        <taxon>Dikarya</taxon>
        <taxon>Basidiomycota</taxon>
        <taxon>Agaricomycotina</taxon>
        <taxon>Tremellomycetes</taxon>
        <taxon>Tremellales</taxon>
        <taxon>Cryptococcaceae</taxon>
        <taxon>Kwoniella</taxon>
    </lineage>
</organism>
<dbReference type="KEGG" id="ker:91103132"/>
<reference evidence="2 3" key="1">
    <citation type="submission" date="2024-01" db="EMBL/GenBank/DDBJ databases">
        <title>Comparative genomics of Cryptococcus and Kwoniella reveals pathogenesis evolution and contrasting modes of karyotype evolution via chromosome fusion or intercentromeric recombination.</title>
        <authorList>
            <person name="Coelho M.A."/>
            <person name="David-Palma M."/>
            <person name="Shea T."/>
            <person name="Bowers K."/>
            <person name="McGinley-Smith S."/>
            <person name="Mohammad A.W."/>
            <person name="Gnirke A."/>
            <person name="Yurkov A.M."/>
            <person name="Nowrousian M."/>
            <person name="Sun S."/>
            <person name="Cuomo C.A."/>
            <person name="Heitman J."/>
        </authorList>
    </citation>
    <scope>NUCLEOTIDE SEQUENCE [LARGE SCALE GENOMIC DNA]</scope>
    <source>
        <strain evidence="2 3">PYCC6329</strain>
    </source>
</reference>
<name>A0AAX4KIQ0_9TREE</name>
<feature type="region of interest" description="Disordered" evidence="1">
    <location>
        <begin position="1"/>
        <end position="77"/>
    </location>
</feature>
<proteinExistence type="predicted"/>
<feature type="region of interest" description="Disordered" evidence="1">
    <location>
        <begin position="100"/>
        <end position="122"/>
    </location>
</feature>
<accession>A0AAX4KIQ0</accession>
<protein>
    <submittedName>
        <fullName evidence="2">Uncharacterized protein</fullName>
    </submittedName>
</protein>
<evidence type="ECO:0000313" key="3">
    <source>
        <dbReference type="Proteomes" id="UP001358614"/>
    </source>
</evidence>
<sequence length="188" mass="20567">MPIPLARTRRSNPKSRTSQSSSRSNGSKKPSRQIPNSKIVSFINPFDDTSNPPGFVSPTPKIEYISPTTTPPSSPPVLPLGVGTLQVNIPPKVDYVSPSSRLSNSFSGSNQTHKGQSEVPVPVAMPKPRRLSKEELASPLFKGRYVLSTIQTQYGMSIVRRSFDIGRSNEEIEKVKLDISVVEPKCHA</sequence>